<dbReference type="KEGG" id="ssl:SS1G_03769"/>
<dbReference type="EMBL" id="CP017822">
    <property type="protein sequence ID" value="APA12587.1"/>
    <property type="molecule type" value="Genomic_DNA"/>
</dbReference>
<feature type="compositionally biased region" description="Polar residues" evidence="1">
    <location>
        <begin position="451"/>
        <end position="460"/>
    </location>
</feature>
<dbReference type="RefSeq" id="XP_001595680.1">
    <property type="nucleotide sequence ID" value="XM_001595630.1"/>
</dbReference>
<feature type="compositionally biased region" description="Basic and acidic residues" evidence="1">
    <location>
        <begin position="371"/>
        <end position="391"/>
    </location>
</feature>
<sequence>MPSQSGTEDSPRERDDPLTRPPDFPPSPQGRDHLSPETRAWEEALDELDKQLDYEDIHGPGTSQHSGSTWKYIPSNPPETDSPGSQRASRKSLREEARERIMREVKNEFAAQGRTYRLALSESSESLGEGKVTDLRSSADVTRKRDAKEHAKKDRGEHSVDRPAVGASEGRKDYSIEAKIRRRDDENQKLSDDVLNEWSMRIEALDEEEFLSSDSETKKQDEPKSLLKKVAELEKKRKKIEIVDPPTGTTDEKEGMHWLDSLHAEKLSPAEFKARMDAKMQEYDRSYENTQREEAERTARAAEWRLLTEEIAAARKRKMKTLKMYEAWKETQKPKFESVQDKQRAARMRYDLAFYRNKAFMEVAPLMDRGNEGDNHLAHDRSAEGGSEAHHSSSGGKFSVHNETHSPGHATDQNIPWDKISYAMKMMGVNQGGEPVAPPTGGQRSFHNEPESSSSAAKDT</sequence>
<feature type="compositionally biased region" description="Polar residues" evidence="1">
    <location>
        <begin position="78"/>
        <end position="87"/>
    </location>
</feature>
<accession>A0A1D9QCD1</accession>
<evidence type="ECO:0000313" key="3">
    <source>
        <dbReference type="Proteomes" id="UP000177798"/>
    </source>
</evidence>
<reference evidence="3" key="1">
    <citation type="journal article" date="2017" name="Genome Biol. Evol.">
        <title>The complete genome sequence of the phytopathogenic fungus Sclerotinia sclerotiorum reveals insights into the genome architecture of broad host range pathogens.</title>
        <authorList>
            <person name="Derbyshire M."/>
            <person name="Denton-Giles M."/>
            <person name="Hegedus D."/>
            <person name="Seifbarghy S."/>
            <person name="Rollins J."/>
            <person name="van Kan J."/>
            <person name="Seidl M.F."/>
            <person name="Faino L."/>
            <person name="Mbengue M."/>
            <person name="Navaud O."/>
            <person name="Raffaele S."/>
            <person name="Hammond-Kosack K."/>
            <person name="Heard S."/>
            <person name="Oliver R."/>
        </authorList>
    </citation>
    <scope>NUCLEOTIDE SEQUENCE [LARGE SCALE GENOMIC DNA]</scope>
    <source>
        <strain evidence="3">ATCC 18683 / 1980 / Ss-1</strain>
    </source>
</reference>
<feature type="region of interest" description="Disordered" evidence="1">
    <location>
        <begin position="206"/>
        <end position="226"/>
    </location>
</feature>
<feature type="compositionally biased region" description="Basic and acidic residues" evidence="1">
    <location>
        <begin position="9"/>
        <end position="18"/>
    </location>
</feature>
<dbReference type="AlphaFoldDB" id="A0A1D9QCD1"/>
<dbReference type="Proteomes" id="UP000177798">
    <property type="component" value="Chromosome 9"/>
</dbReference>
<proteinExistence type="predicted"/>
<feature type="compositionally biased region" description="Basic and acidic residues" evidence="1">
    <location>
        <begin position="141"/>
        <end position="161"/>
    </location>
</feature>
<feature type="compositionally biased region" description="Low complexity" evidence="1">
    <location>
        <begin position="121"/>
        <end position="130"/>
    </location>
</feature>
<feature type="region of interest" description="Disordered" evidence="1">
    <location>
        <begin position="121"/>
        <end position="191"/>
    </location>
</feature>
<feature type="region of interest" description="Disordered" evidence="1">
    <location>
        <begin position="1"/>
        <end position="99"/>
    </location>
</feature>
<gene>
    <name evidence="2" type="ORF">sscle_09g073570</name>
</gene>
<feature type="region of interest" description="Disordered" evidence="1">
    <location>
        <begin position="371"/>
        <end position="460"/>
    </location>
</feature>
<evidence type="ECO:0000256" key="1">
    <source>
        <dbReference type="SAM" id="MobiDB-lite"/>
    </source>
</evidence>
<evidence type="ECO:0000313" key="2">
    <source>
        <dbReference type="EMBL" id="APA12587.1"/>
    </source>
</evidence>
<feature type="compositionally biased region" description="Pro residues" evidence="1">
    <location>
        <begin position="19"/>
        <end position="28"/>
    </location>
</feature>
<name>A0A1D9QCD1_SCLS1</name>
<feature type="compositionally biased region" description="Basic and acidic residues" evidence="1">
    <location>
        <begin position="30"/>
        <end position="58"/>
    </location>
</feature>
<protein>
    <submittedName>
        <fullName evidence="2">Uncharacterized protein</fullName>
    </submittedName>
</protein>
<dbReference type="VEuPathDB" id="FungiDB:sscle_09g073570"/>
<feature type="compositionally biased region" description="Basic and acidic residues" evidence="1">
    <location>
        <begin position="215"/>
        <end position="226"/>
    </location>
</feature>
<dbReference type="OrthoDB" id="3543271at2759"/>
<organism evidence="2 3">
    <name type="scientific">Sclerotinia sclerotiorum (strain ATCC 18683 / 1980 / Ss-1)</name>
    <name type="common">White mold</name>
    <name type="synonym">Whetzelinia sclerotiorum</name>
    <dbReference type="NCBI Taxonomy" id="665079"/>
    <lineage>
        <taxon>Eukaryota</taxon>
        <taxon>Fungi</taxon>
        <taxon>Dikarya</taxon>
        <taxon>Ascomycota</taxon>
        <taxon>Pezizomycotina</taxon>
        <taxon>Leotiomycetes</taxon>
        <taxon>Helotiales</taxon>
        <taxon>Sclerotiniaceae</taxon>
        <taxon>Sclerotinia</taxon>
    </lineage>
</organism>
<feature type="compositionally biased region" description="Basic and acidic residues" evidence="1">
    <location>
        <begin position="169"/>
        <end position="191"/>
    </location>
</feature>